<reference evidence="2 3" key="1">
    <citation type="submission" date="2018-07" db="EMBL/GenBank/DDBJ databases">
        <title>Dyadobacter roseus sp. nov., isolated from rose rhizosphere soil.</title>
        <authorList>
            <person name="Chen L."/>
        </authorList>
    </citation>
    <scope>NUCLEOTIDE SEQUENCE [LARGE SCALE GENOMIC DNA]</scope>
    <source>
        <strain evidence="2 3">RS19</strain>
    </source>
</reference>
<dbReference type="InterPro" id="IPR041527">
    <property type="entry name" value="YhcG_N"/>
</dbReference>
<gene>
    <name evidence="2" type="ORF">DSL64_10610</name>
</gene>
<protein>
    <recommendedName>
        <fullName evidence="1">YhcG N-terminal domain-containing protein</fullName>
    </recommendedName>
</protein>
<evidence type="ECO:0000313" key="2">
    <source>
        <dbReference type="EMBL" id="REA62096.1"/>
    </source>
</evidence>
<dbReference type="RefSeq" id="WP_115830737.1">
    <property type="nucleotide sequence ID" value="NZ_QNUL01000006.1"/>
</dbReference>
<evidence type="ECO:0000313" key="3">
    <source>
        <dbReference type="Proteomes" id="UP000256373"/>
    </source>
</evidence>
<comment type="caution">
    <text evidence="2">The sequence shown here is derived from an EMBL/GenBank/DDBJ whole genome shotgun (WGS) entry which is preliminary data.</text>
</comment>
<dbReference type="Proteomes" id="UP000256373">
    <property type="component" value="Unassembled WGS sequence"/>
</dbReference>
<dbReference type="PANTHER" id="PTHR30547">
    <property type="entry name" value="UNCHARACTERIZED PROTEIN YHCG-RELATED"/>
    <property type="match status" value="1"/>
</dbReference>
<dbReference type="EMBL" id="QNUL01000006">
    <property type="protein sequence ID" value="REA62096.1"/>
    <property type="molecule type" value="Genomic_DNA"/>
</dbReference>
<dbReference type="OrthoDB" id="9801263at2"/>
<sequence length="129" mass="15079">MNNMEPDYSLFSSIKDIVVQAKQVAYRNSNNILLNMYWQIGKLIVEDEQGGKEKAIYGKAVLKNLSKQLTAEFGRGFDERNLNNIRAFYLAFPIWNAVRTELSWTHYRIISCVENESMRTQYIQHSLTH</sequence>
<dbReference type="AlphaFoldDB" id="A0A3D8YCI5"/>
<accession>A0A3D8YCI5</accession>
<name>A0A3D8YCI5_9BACT</name>
<keyword evidence="3" id="KW-1185">Reference proteome</keyword>
<dbReference type="PANTHER" id="PTHR30547:SF5">
    <property type="entry name" value="NUCLEASE YHCG-RELATED"/>
    <property type="match status" value="1"/>
</dbReference>
<proteinExistence type="predicted"/>
<dbReference type="Pfam" id="PF17761">
    <property type="entry name" value="DUF1016_N"/>
    <property type="match status" value="1"/>
</dbReference>
<feature type="domain" description="YhcG N-terminal" evidence="1">
    <location>
        <begin position="14"/>
        <end position="127"/>
    </location>
</feature>
<organism evidence="2 3">
    <name type="scientific">Dyadobacter luteus</name>
    <dbReference type="NCBI Taxonomy" id="2259619"/>
    <lineage>
        <taxon>Bacteria</taxon>
        <taxon>Pseudomonadati</taxon>
        <taxon>Bacteroidota</taxon>
        <taxon>Cytophagia</taxon>
        <taxon>Cytophagales</taxon>
        <taxon>Spirosomataceae</taxon>
        <taxon>Dyadobacter</taxon>
    </lineage>
</organism>
<dbReference type="InterPro" id="IPR053148">
    <property type="entry name" value="PD-DEXK-like_domain"/>
</dbReference>
<evidence type="ECO:0000259" key="1">
    <source>
        <dbReference type="Pfam" id="PF17761"/>
    </source>
</evidence>